<evidence type="ECO:0000313" key="3">
    <source>
        <dbReference type="Proteomes" id="UP000009168"/>
    </source>
</evidence>
<evidence type="ECO:0008006" key="4">
    <source>
        <dbReference type="Google" id="ProtNLM"/>
    </source>
</evidence>
<evidence type="ECO:0000256" key="1">
    <source>
        <dbReference type="SAM" id="Phobius"/>
    </source>
</evidence>
<dbReference type="SUPFAM" id="SSF52047">
    <property type="entry name" value="RNI-like"/>
    <property type="match status" value="1"/>
</dbReference>
<proteinExistence type="predicted"/>
<dbReference type="EMBL" id="GG662338">
    <property type="protein sequence ID" value="EWS71481.1"/>
    <property type="molecule type" value="Genomic_DNA"/>
</dbReference>
<dbReference type="KEGG" id="tet:TTHERM_000713219"/>
<keyword evidence="1" id="KW-0812">Transmembrane</keyword>
<accession>W7XCI7</accession>
<protein>
    <recommendedName>
        <fullName evidence="4">Transmembrane protein</fullName>
    </recommendedName>
</protein>
<name>W7XCI7_TETTS</name>
<feature type="transmembrane region" description="Helical" evidence="1">
    <location>
        <begin position="179"/>
        <end position="198"/>
    </location>
</feature>
<dbReference type="InParanoid" id="W7XCI7"/>
<evidence type="ECO:0000313" key="2">
    <source>
        <dbReference type="EMBL" id="EWS71481.1"/>
    </source>
</evidence>
<dbReference type="AlphaFoldDB" id="W7XCI7"/>
<dbReference type="Gene3D" id="3.80.10.10">
    <property type="entry name" value="Ribonuclease Inhibitor"/>
    <property type="match status" value="2"/>
</dbReference>
<organism evidence="2 3">
    <name type="scientific">Tetrahymena thermophila (strain SB210)</name>
    <dbReference type="NCBI Taxonomy" id="312017"/>
    <lineage>
        <taxon>Eukaryota</taxon>
        <taxon>Sar</taxon>
        <taxon>Alveolata</taxon>
        <taxon>Ciliophora</taxon>
        <taxon>Intramacronucleata</taxon>
        <taxon>Oligohymenophorea</taxon>
        <taxon>Hymenostomatida</taxon>
        <taxon>Tetrahymenina</taxon>
        <taxon>Tetrahymenidae</taxon>
        <taxon>Tetrahymena</taxon>
    </lineage>
</organism>
<dbReference type="RefSeq" id="XP_012655984.1">
    <property type="nucleotide sequence ID" value="XM_012800530.1"/>
</dbReference>
<dbReference type="GeneID" id="24440332"/>
<keyword evidence="1" id="KW-1133">Transmembrane helix</keyword>
<reference evidence="3" key="1">
    <citation type="journal article" date="2006" name="PLoS Biol.">
        <title>Macronuclear genome sequence of the ciliate Tetrahymena thermophila, a model eukaryote.</title>
        <authorList>
            <person name="Eisen J.A."/>
            <person name="Coyne R.S."/>
            <person name="Wu M."/>
            <person name="Wu D."/>
            <person name="Thiagarajan M."/>
            <person name="Wortman J.R."/>
            <person name="Badger J.H."/>
            <person name="Ren Q."/>
            <person name="Amedeo P."/>
            <person name="Jones K.M."/>
            <person name="Tallon L.J."/>
            <person name="Delcher A.L."/>
            <person name="Salzberg S.L."/>
            <person name="Silva J.C."/>
            <person name="Haas B.J."/>
            <person name="Majoros W.H."/>
            <person name="Farzad M."/>
            <person name="Carlton J.M."/>
            <person name="Smith R.K. Jr."/>
            <person name="Garg J."/>
            <person name="Pearlman R.E."/>
            <person name="Karrer K.M."/>
            <person name="Sun L."/>
            <person name="Manning G."/>
            <person name="Elde N.C."/>
            <person name="Turkewitz A.P."/>
            <person name="Asai D.J."/>
            <person name="Wilkes D.E."/>
            <person name="Wang Y."/>
            <person name="Cai H."/>
            <person name="Collins K."/>
            <person name="Stewart B.A."/>
            <person name="Lee S.R."/>
            <person name="Wilamowska K."/>
            <person name="Weinberg Z."/>
            <person name="Ruzzo W.L."/>
            <person name="Wloga D."/>
            <person name="Gaertig J."/>
            <person name="Frankel J."/>
            <person name="Tsao C.-C."/>
            <person name="Gorovsky M.A."/>
            <person name="Keeling P.J."/>
            <person name="Waller R.F."/>
            <person name="Patron N.J."/>
            <person name="Cherry J.M."/>
            <person name="Stover N.A."/>
            <person name="Krieger C.J."/>
            <person name="del Toro C."/>
            <person name="Ryder H.F."/>
            <person name="Williamson S.C."/>
            <person name="Barbeau R.A."/>
            <person name="Hamilton E.P."/>
            <person name="Orias E."/>
        </authorList>
    </citation>
    <scope>NUCLEOTIDE SEQUENCE [LARGE SCALE GENOMIC DNA]</scope>
    <source>
        <strain evidence="3">SB210</strain>
    </source>
</reference>
<dbReference type="STRING" id="312017.W7XCI7"/>
<sequence>MIFTIQKNFQTLLFNLIQFSLFILKIIKFGIRVHQAQILLQQSAKTSQICNLIDIGGNQIGNQGALGLGSALKNCTNLSNLSLNLSCNLVGAIGVSGLASALSNCTNISNLSIDLRWNLIYDEGASGLGCALPNYTNLSNLSLGIVCNKMTKQGASILYSGLAKCINLSNLSLEIGQKLFIFFYVLIFLQLFTLIYFGI</sequence>
<dbReference type="InterPro" id="IPR032675">
    <property type="entry name" value="LRR_dom_sf"/>
</dbReference>
<gene>
    <name evidence="2" type="ORF">TTHERM_000713219</name>
</gene>
<keyword evidence="3" id="KW-1185">Reference proteome</keyword>
<keyword evidence="1" id="KW-0472">Membrane</keyword>
<dbReference type="Proteomes" id="UP000009168">
    <property type="component" value="Unassembled WGS sequence"/>
</dbReference>